<feature type="region of interest" description="Disordered" evidence="8">
    <location>
        <begin position="276"/>
        <end position="434"/>
    </location>
</feature>
<dbReference type="Pfam" id="PF12765">
    <property type="entry name" value="Cohesin_HEAT"/>
    <property type="match status" value="1"/>
</dbReference>
<evidence type="ECO:0000256" key="3">
    <source>
        <dbReference type="ARBA" id="ARBA00022737"/>
    </source>
</evidence>
<reference evidence="10 11" key="1">
    <citation type="submission" date="2016-06" db="EMBL/GenBank/DDBJ databases">
        <title>Comparative genomics of the ectomycorrhizal sister species Rhizopogon vinicolor and Rhizopogon vesiculosus (Basidiomycota: Boletales) reveals a divergence of the mating type B locus.</title>
        <authorList>
            <consortium name="DOE Joint Genome Institute"/>
            <person name="Mujic A.B."/>
            <person name="Kuo A."/>
            <person name="Tritt A."/>
            <person name="Lipzen A."/>
            <person name="Chen C."/>
            <person name="Johnson J."/>
            <person name="Sharma A."/>
            <person name="Barry K."/>
            <person name="Grigoriev I.V."/>
            <person name="Spatafora J.W."/>
        </authorList>
    </citation>
    <scope>NUCLEOTIDE SEQUENCE [LARGE SCALE GENOMIC DNA]</scope>
    <source>
        <strain evidence="10 11">AM-OR11-026</strain>
    </source>
</reference>
<evidence type="ECO:0000256" key="1">
    <source>
        <dbReference type="ARBA" id="ARBA00004123"/>
    </source>
</evidence>
<dbReference type="Proteomes" id="UP000092154">
    <property type="component" value="Unassembled WGS sequence"/>
</dbReference>
<dbReference type="InterPro" id="IPR026003">
    <property type="entry name" value="Cohesin_HEAT"/>
</dbReference>
<dbReference type="InterPro" id="IPR011989">
    <property type="entry name" value="ARM-like"/>
</dbReference>
<comment type="similarity">
    <text evidence="2 6">Belongs to the SCC2/Nipped-B family.</text>
</comment>
<dbReference type="InterPro" id="IPR024986">
    <property type="entry name" value="Nipped-B_C"/>
</dbReference>
<protein>
    <recommendedName>
        <fullName evidence="6">Sister chromatid cohesion protein</fullName>
    </recommendedName>
</protein>
<dbReference type="Pfam" id="PF12830">
    <property type="entry name" value="Nipped-B_C"/>
    <property type="match status" value="1"/>
</dbReference>
<sequence length="1998" mass="221423">MNSHHWQQQAGRETRSQFSPDHLAHNHDHTPNSTYEAHRLFASYPTASATPSTHVARHMHHLSVSAPTPAYLQPAYLDRNVNSGTQYQPPLAATSPLSEYSNELSYLSASSMPTSDSRYWHNTRDDSVRLLSQGGSFASSHFASPWLESQSQPQSQSSYHPIPFAHSLIQRMNPPAAYPTPPPPGIRSTSSSLAFALGHPLAFPNNPKASTEHAPRRKEPVAAFNDFIAQKDRAIEAKSAERDTKGGTILHSTQQLSQVASQTLQSNTHLVVQQAIPSSPQVHVPPSTRPPTQVTPRPVDHSPRLSVPSLPTDNSTTPKKRKYADEIKGSPLKRVHTAPPEPQEERHVQFRSLQTTPSSSKATPRHVMAYVELPPLPNAWRTPSKKHSLTPSTSARPGNVDASGSEEEDDSQYKHETHASVKSSARRTGDRDERAPLEKLSSLIEDIFEAEDSLAVDIDISELPKEFFSVLTTDCSHPHLQPNLIRKLTKYLSQLARPTKRSRRSVRDSADKLRARKALGDIDSVILSRLLKILERSIKAGEALDPLRASVHVPHPDKNASPRKPKKSPRAQRVVHQDRDATRSASLSVPEEDPHEYKLELDSTDMPQELTEADIHDLSKQLEIARDSILAVECCVVLLSGEGLTKQLYSEELITSCLNTVKNQLTMILYPFVEAVGIGGMSSLQLQRLHSNTHSHSGDLRRLLSELFQAVSAVLPRINVLFSGENIVMSDAIIIQTVYIAIGPFFVVESGEGDVKGKKENIVLNTLGNSAMRGLRLDALAVIRSIFANHEEQRSWIIEEILSSLIKLSNSHKKAGQFRLRDGRSIRTVSALLFQLVQTSAHDVRVAARKISKARESRQALRRQDSERSAEFAMDELDAEEMQLYITGLESAMNAAKTIVVYLTQRSGKGKSTKNSNEAEYRTIFDNLISDLLVVLYWPEWPAASLLLSIVCKFMVSSLDDIKTNTQTDTNAAKSIALDHLGVIAARIRSSSLKVNQDKQGLHPLDEVIFSGDAKHMEMLISRHQSIFSHLYKRSSEDQAYDSAMDLTAATWGQELAIALKQLNLQQNESNALQSAQMHLYARLKFALSGVWKDSSNDVFDIGSQEEVKRIDRHAEEIGAIQTLRNSFGPILNVVLLALDAPAVFMRTKALRALGQIVSSDSSILTTPNVRRAIESHLLDSSPAVRDAAVELIGKYMIESPEVVGDYYAKIADRIADTGLGVRKRVIKLLKQSYAGTEDHGRRVDIATKLVLRMLDEDDTVKDLAIKTVEEIWFQVVPQSGVPKTRLAPQSSPGQDKGPLLSKVSVIMGVSANFKDRQSPLEDMLHKIISTQEAASASRLRGSYFEICEVLIDGLVDASDLPGFTVHNCIRTIYLFTTAYPSVLSGANASTLLPYLKNPTSPEELVVSDYLLKIFRISIPHMPKTAVKFGQELQLVLQPMIIKPSHIGGVVSLQESVACMCGAVQHLTHDFNRLVALVKSCNTRLQQAIARLASSKMTAVENRTLSILIFIVALLAEHCDFDCLRDEHPGFVSDLNSVSQGPIVEHIYTSLLELYKKYEDIGLKGRILQCLGFLFRARPTLMTLERSASIMDDIFHSSDLESHGRLLRIMHDFLVSESTKHHEEQKGGNKGKQGGVVDMAELVGNTDGFADSGVSSAVVQRYISPILDAALSQHSQIQNVAVDILSFTIKQGLAHPLQSFPVIVALETSPNVAISSRANALHAMLWSKHASLLNARYIISARQSFEYQQKISADAVKGYRTQPEPMALLQRWYSLVREKRTSRQDFLKALLKSFDVHPSLKSSQDDVDFVRYMAENFASLDYKTQEEVITVIKHLTSVLSTAGMQVIDILSPSHLLVQLHDTQPADNALQQLLPSDLPSIDRAVPNLPSSHTPPEMPDIDIAVMRSSITIGIVILLKAHLKSLYGLSEEKCSKFVLGKKSAIGDKPAIKRHQLPIIWSRLPYATTPLMQSHDLKAQRMTFLDVWNEDGVTAEPEDDDV</sequence>
<dbReference type="STRING" id="1314800.A0A1B7N4W1"/>
<gene>
    <name evidence="10" type="ORF">K503DRAFT_738603</name>
</gene>
<dbReference type="GO" id="GO:0061775">
    <property type="term" value="F:cohesin loader activity"/>
    <property type="evidence" value="ECO:0007669"/>
    <property type="project" value="InterPro"/>
</dbReference>
<keyword evidence="4 6" id="KW-0539">Nucleus</keyword>
<feature type="region of interest" description="Disordered" evidence="8">
    <location>
        <begin position="1"/>
        <end position="32"/>
    </location>
</feature>
<accession>A0A1B7N4W1</accession>
<dbReference type="FunCoup" id="A0A1B7N4W1">
    <property type="interactions" value="178"/>
</dbReference>
<keyword evidence="7" id="KW-0175">Coiled coil</keyword>
<evidence type="ECO:0000256" key="2">
    <source>
        <dbReference type="ARBA" id="ARBA00009252"/>
    </source>
</evidence>
<keyword evidence="5 6" id="KW-0131">Cell cycle</keyword>
<dbReference type="GO" id="GO:0010468">
    <property type="term" value="P:regulation of gene expression"/>
    <property type="evidence" value="ECO:0007669"/>
    <property type="project" value="InterPro"/>
</dbReference>
<dbReference type="Gene3D" id="1.25.10.10">
    <property type="entry name" value="Leucine-rich Repeat Variant"/>
    <property type="match status" value="1"/>
</dbReference>
<evidence type="ECO:0000256" key="8">
    <source>
        <dbReference type="SAM" id="MobiDB-lite"/>
    </source>
</evidence>
<evidence type="ECO:0000313" key="11">
    <source>
        <dbReference type="Proteomes" id="UP000092154"/>
    </source>
</evidence>
<evidence type="ECO:0000256" key="7">
    <source>
        <dbReference type="SAM" id="Coils"/>
    </source>
</evidence>
<dbReference type="InterPro" id="IPR033031">
    <property type="entry name" value="Scc2/Nipped-B"/>
</dbReference>
<feature type="coiled-coil region" evidence="7">
    <location>
        <begin position="844"/>
        <end position="883"/>
    </location>
</feature>
<feature type="region of interest" description="Disordered" evidence="8">
    <location>
        <begin position="549"/>
        <end position="595"/>
    </location>
</feature>
<feature type="compositionally biased region" description="Low complexity" evidence="8">
    <location>
        <begin position="284"/>
        <end position="297"/>
    </location>
</feature>
<evidence type="ECO:0000256" key="4">
    <source>
        <dbReference type="ARBA" id="ARBA00023242"/>
    </source>
</evidence>
<feature type="domain" description="Sister chromatid cohesion C-terminal" evidence="9">
    <location>
        <begin position="1655"/>
        <end position="1838"/>
    </location>
</feature>
<dbReference type="InterPro" id="IPR016024">
    <property type="entry name" value="ARM-type_fold"/>
</dbReference>
<dbReference type="OrthoDB" id="418242at2759"/>
<feature type="compositionally biased region" description="Polar residues" evidence="8">
    <location>
        <begin position="351"/>
        <end position="362"/>
    </location>
</feature>
<feature type="compositionally biased region" description="Basic residues" evidence="8">
    <location>
        <begin position="561"/>
        <end position="570"/>
    </location>
</feature>
<dbReference type="GO" id="GO:0140588">
    <property type="term" value="P:chromatin looping"/>
    <property type="evidence" value="ECO:0007669"/>
    <property type="project" value="InterPro"/>
</dbReference>
<evidence type="ECO:0000259" key="9">
    <source>
        <dbReference type="Pfam" id="PF12830"/>
    </source>
</evidence>
<proteinExistence type="inferred from homology"/>
<dbReference type="InParanoid" id="A0A1B7N4W1"/>
<evidence type="ECO:0000256" key="6">
    <source>
        <dbReference type="RuleBase" id="RU364107"/>
    </source>
</evidence>
<comment type="subcellular location">
    <subcellularLocation>
        <location evidence="1 6">Nucleus</location>
    </subcellularLocation>
</comment>
<dbReference type="CDD" id="cd23958">
    <property type="entry name" value="SCC2"/>
    <property type="match status" value="1"/>
</dbReference>
<dbReference type="GO" id="GO:0071169">
    <property type="term" value="P:establishment of protein localization to chromatin"/>
    <property type="evidence" value="ECO:0007669"/>
    <property type="project" value="TreeGrafter"/>
</dbReference>
<evidence type="ECO:0000256" key="5">
    <source>
        <dbReference type="ARBA" id="ARBA00023306"/>
    </source>
</evidence>
<dbReference type="PANTHER" id="PTHR21704">
    <property type="entry name" value="NIPPED-B-LIKE PROTEIN DELANGIN SCC2-RELATED"/>
    <property type="match status" value="1"/>
</dbReference>
<dbReference type="SUPFAM" id="SSF48371">
    <property type="entry name" value="ARM repeat"/>
    <property type="match status" value="1"/>
</dbReference>
<dbReference type="GO" id="GO:0090694">
    <property type="term" value="C:Scc2-Scc4 cohesin loading complex"/>
    <property type="evidence" value="ECO:0007669"/>
    <property type="project" value="TreeGrafter"/>
</dbReference>
<dbReference type="GO" id="GO:0003682">
    <property type="term" value="F:chromatin binding"/>
    <property type="evidence" value="ECO:0007669"/>
    <property type="project" value="TreeGrafter"/>
</dbReference>
<keyword evidence="11" id="KW-1185">Reference proteome</keyword>
<name>A0A1B7N4W1_9AGAM</name>
<dbReference type="PANTHER" id="PTHR21704:SF18">
    <property type="entry name" value="NIPPED-B-LIKE PROTEIN"/>
    <property type="match status" value="1"/>
</dbReference>
<feature type="compositionally biased region" description="Polar residues" evidence="8">
    <location>
        <begin position="1"/>
        <end position="19"/>
    </location>
</feature>
<dbReference type="EMBL" id="KV448232">
    <property type="protein sequence ID" value="OAX39889.1"/>
    <property type="molecule type" value="Genomic_DNA"/>
</dbReference>
<organism evidence="10 11">
    <name type="scientific">Rhizopogon vinicolor AM-OR11-026</name>
    <dbReference type="NCBI Taxonomy" id="1314800"/>
    <lineage>
        <taxon>Eukaryota</taxon>
        <taxon>Fungi</taxon>
        <taxon>Dikarya</taxon>
        <taxon>Basidiomycota</taxon>
        <taxon>Agaricomycotina</taxon>
        <taxon>Agaricomycetes</taxon>
        <taxon>Agaricomycetidae</taxon>
        <taxon>Boletales</taxon>
        <taxon>Suillineae</taxon>
        <taxon>Rhizopogonaceae</taxon>
        <taxon>Rhizopogon</taxon>
    </lineage>
</organism>
<evidence type="ECO:0000313" key="10">
    <source>
        <dbReference type="EMBL" id="OAX39889.1"/>
    </source>
</evidence>
<dbReference type="GO" id="GO:1990414">
    <property type="term" value="P:replication-born double-strand break repair via sister chromatid exchange"/>
    <property type="evidence" value="ECO:0007669"/>
    <property type="project" value="TreeGrafter"/>
</dbReference>
<dbReference type="GO" id="GO:0034087">
    <property type="term" value="P:establishment of mitotic sister chromatid cohesion"/>
    <property type="evidence" value="ECO:0007669"/>
    <property type="project" value="TreeGrafter"/>
</dbReference>
<keyword evidence="3 6" id="KW-0677">Repeat</keyword>